<evidence type="ECO:0000256" key="1">
    <source>
        <dbReference type="ARBA" id="ARBA00022741"/>
    </source>
</evidence>
<evidence type="ECO:0000313" key="8">
    <source>
        <dbReference type="EMBL" id="SIS03366.1"/>
    </source>
</evidence>
<dbReference type="SUPFAM" id="SSF52540">
    <property type="entry name" value="P-loop containing nucleoside triphosphate hydrolases"/>
    <property type="match status" value="1"/>
</dbReference>
<dbReference type="GO" id="GO:0000725">
    <property type="term" value="P:recombinational repair"/>
    <property type="evidence" value="ECO:0007669"/>
    <property type="project" value="TreeGrafter"/>
</dbReference>
<evidence type="ECO:0000256" key="6">
    <source>
        <dbReference type="SAM" id="MobiDB-lite"/>
    </source>
</evidence>
<evidence type="ECO:0000256" key="4">
    <source>
        <dbReference type="ARBA" id="ARBA00022840"/>
    </source>
</evidence>
<name>A0A1N7FSX1_9ACTN</name>
<evidence type="ECO:0000259" key="7">
    <source>
        <dbReference type="PROSITE" id="PS51198"/>
    </source>
</evidence>
<dbReference type="InterPro" id="IPR014016">
    <property type="entry name" value="UvrD-like_ATP-bd"/>
</dbReference>
<dbReference type="PANTHER" id="PTHR11070">
    <property type="entry name" value="UVRD / RECB / PCRA DNA HELICASE FAMILY MEMBER"/>
    <property type="match status" value="1"/>
</dbReference>
<dbReference type="InterPro" id="IPR000212">
    <property type="entry name" value="DNA_helicase_UvrD/REP"/>
</dbReference>
<protein>
    <submittedName>
        <fullName evidence="8">DNA helicase IV</fullName>
    </submittedName>
</protein>
<evidence type="ECO:0000256" key="2">
    <source>
        <dbReference type="ARBA" id="ARBA00022801"/>
    </source>
</evidence>
<reference evidence="8 9" key="1">
    <citation type="submission" date="2017-01" db="EMBL/GenBank/DDBJ databases">
        <authorList>
            <person name="Mah S.A."/>
            <person name="Swanson W.J."/>
            <person name="Moy G.W."/>
            <person name="Vacquier V.D."/>
        </authorList>
    </citation>
    <scope>NUCLEOTIDE SEQUENCE [LARGE SCALE GENOMIC DNA]</scope>
    <source>
        <strain evidence="8 9">DSM 45758</strain>
    </source>
</reference>
<dbReference type="GO" id="GO:0043138">
    <property type="term" value="F:3'-5' DNA helicase activity"/>
    <property type="evidence" value="ECO:0007669"/>
    <property type="project" value="TreeGrafter"/>
</dbReference>
<dbReference type="GO" id="GO:0005524">
    <property type="term" value="F:ATP binding"/>
    <property type="evidence" value="ECO:0007669"/>
    <property type="project" value="UniProtKB-UniRule"/>
</dbReference>
<dbReference type="STRING" id="1198245.SAMN05444858_1476"/>
<gene>
    <name evidence="8" type="ORF">SAMN05444858_1476</name>
</gene>
<dbReference type="Proteomes" id="UP000186004">
    <property type="component" value="Unassembled WGS sequence"/>
</dbReference>
<proteinExistence type="predicted"/>
<keyword evidence="4 5" id="KW-0067">ATP-binding</keyword>
<dbReference type="PANTHER" id="PTHR11070:SF45">
    <property type="entry name" value="DNA 3'-5' HELICASE"/>
    <property type="match status" value="1"/>
</dbReference>
<dbReference type="AlphaFoldDB" id="A0A1N7FSX1"/>
<dbReference type="GO" id="GO:0003677">
    <property type="term" value="F:DNA binding"/>
    <property type="evidence" value="ECO:0007669"/>
    <property type="project" value="InterPro"/>
</dbReference>
<keyword evidence="2 5" id="KW-0378">Hydrolase</keyword>
<dbReference type="EMBL" id="FTNF01000047">
    <property type="protein sequence ID" value="SIS03366.1"/>
    <property type="molecule type" value="Genomic_DNA"/>
</dbReference>
<evidence type="ECO:0000256" key="3">
    <source>
        <dbReference type="ARBA" id="ARBA00022806"/>
    </source>
</evidence>
<keyword evidence="1 5" id="KW-0547">Nucleotide-binding</keyword>
<dbReference type="PROSITE" id="PS51198">
    <property type="entry name" value="UVRD_HELICASE_ATP_BIND"/>
    <property type="match status" value="1"/>
</dbReference>
<keyword evidence="9" id="KW-1185">Reference proteome</keyword>
<evidence type="ECO:0000256" key="5">
    <source>
        <dbReference type="PROSITE-ProRule" id="PRU00560"/>
    </source>
</evidence>
<keyword evidence="3 5" id="KW-0347">Helicase</keyword>
<dbReference type="Gene3D" id="3.40.50.300">
    <property type="entry name" value="P-loop containing nucleotide triphosphate hydrolases"/>
    <property type="match status" value="2"/>
</dbReference>
<feature type="domain" description="UvrD-like helicase ATP-binding" evidence="7">
    <location>
        <begin position="220"/>
        <end position="614"/>
    </location>
</feature>
<dbReference type="GO" id="GO:0005829">
    <property type="term" value="C:cytosol"/>
    <property type="evidence" value="ECO:0007669"/>
    <property type="project" value="TreeGrafter"/>
</dbReference>
<accession>A0A1N7FSX1</accession>
<dbReference type="GO" id="GO:0016787">
    <property type="term" value="F:hydrolase activity"/>
    <property type="evidence" value="ECO:0007669"/>
    <property type="project" value="UniProtKB-UniRule"/>
</dbReference>
<dbReference type="InterPro" id="IPR027417">
    <property type="entry name" value="P-loop_NTPase"/>
</dbReference>
<dbReference type="Pfam" id="PF13245">
    <property type="entry name" value="AAA_19"/>
    <property type="match status" value="1"/>
</dbReference>
<evidence type="ECO:0000313" key="9">
    <source>
        <dbReference type="Proteomes" id="UP000186004"/>
    </source>
</evidence>
<organism evidence="8 9">
    <name type="scientific">Micromonospora avicenniae</name>
    <dbReference type="NCBI Taxonomy" id="1198245"/>
    <lineage>
        <taxon>Bacteria</taxon>
        <taxon>Bacillati</taxon>
        <taxon>Actinomycetota</taxon>
        <taxon>Actinomycetes</taxon>
        <taxon>Micromonosporales</taxon>
        <taxon>Micromonosporaceae</taxon>
        <taxon>Micromonospora</taxon>
    </lineage>
</organism>
<feature type="binding site" evidence="5">
    <location>
        <begin position="241"/>
        <end position="248"/>
    </location>
    <ligand>
        <name>ATP</name>
        <dbReference type="ChEBI" id="CHEBI:30616"/>
    </ligand>
</feature>
<sequence>MLAAGIPAVSRAEGRHQYKDLRMRRNSALNNGTAGVSEMTPDGEPPTSTAEGVARRPAVAEEQEFLDRALARRDTLADHLQAELSSDALDALERARWRMLRRQYEELRRAREGLVFGRLDGLDGTVRHIGRVGLRNDGEDSEPLLVDWRAPAARPFYTATAVDPQGQARRRHIRTAGSAVVGVDDEPLDGTITAELVGEGALLAALDQRRTGHMSTAISTLQREQDDIIRAEATGPLIVQGGPGTGKTVVALHRVAYLLFAHPKMAEQAVLVLGPSPRFLQYISQVLPALGETAVVSATCDTLLPGIRVSRDESRLLAEIKGRALWQPALEDYLASLLPRPRELKLRWEGEFYVITAATVAQALASAVQGRPYHRARQAFAEQLHHILAEVVVEQREALMNEMEEGFEDILARVDKSMQHDHHFGATRTGSDVDGLLSEEEIEDLRCRIAENVAIARFIEAWWPTLDAETLLRDLLTDRTLLARFAPQLSTEEITAVSAEPAPWASSDIPLLDAIADLLGDVEAPQPQGEFVADHARRQRDWVYGHVVIDEAQELSEMQWQMVLRRCPSRSITAVGDIDQAEAAHRHTSWAQAVQAAFRDRWTAAELTICYRTPREVMDLTEPVLKKAGSHNAPPRAVRSSGIAPWALTITPGELADAATEALRQLQQRWRGGTVGVIAPADRIAELVAVLGDVPVLTATQSKGLEWDATLLVDPQGIAAEPRGWNGLYVALTRCTQELGQLVLT</sequence>
<feature type="region of interest" description="Disordered" evidence="6">
    <location>
        <begin position="30"/>
        <end position="58"/>
    </location>
</feature>